<dbReference type="Proteomes" id="UP001303115">
    <property type="component" value="Unassembled WGS sequence"/>
</dbReference>
<feature type="transmembrane region" description="Helical" evidence="1">
    <location>
        <begin position="12"/>
        <end position="35"/>
    </location>
</feature>
<keyword evidence="1" id="KW-0472">Membrane</keyword>
<name>A0AAN6PA88_9PEZI</name>
<keyword evidence="3" id="KW-1185">Reference proteome</keyword>
<feature type="transmembrane region" description="Helical" evidence="1">
    <location>
        <begin position="725"/>
        <end position="749"/>
    </location>
</feature>
<dbReference type="AlphaFoldDB" id="A0AAN6PA88"/>
<gene>
    <name evidence="2" type="ORF">C8A01DRAFT_49016</name>
</gene>
<accession>A0AAN6PA88</accession>
<organism evidence="2 3">
    <name type="scientific">Parachaetomium inaequale</name>
    <dbReference type="NCBI Taxonomy" id="2588326"/>
    <lineage>
        <taxon>Eukaryota</taxon>
        <taxon>Fungi</taxon>
        <taxon>Dikarya</taxon>
        <taxon>Ascomycota</taxon>
        <taxon>Pezizomycotina</taxon>
        <taxon>Sordariomycetes</taxon>
        <taxon>Sordariomycetidae</taxon>
        <taxon>Sordariales</taxon>
        <taxon>Chaetomiaceae</taxon>
        <taxon>Parachaetomium</taxon>
    </lineage>
</organism>
<sequence length="844" mass="91307">MELTIAEVSGLIAAGVFVLQLLLSLIFPAALVGFVNEENTAVTWSVLGRSLQSSPWPTLLQTDAAARHGVRRRVSNGLLLQTALVLLISVAAIVTPLGLYQTVEPGDLESEAFQYVGDDSPFGYGTPARITGPFGRSCGPTEVCPGSWVNQTCRQEGRNCSAVYGRSIPEVWRTTFREGASQLGRSVSSIFDIQWRSQVNASDGMGELRWYIKSGYRQIGILILDPTIQLVDGLIVDAESGGIGFRNHTAPAAIHEYGSTWTEDILFIEPETQCVDLNITLDFRLSQNNTDRLSPRDIALTDRGGFSDLARTSPDLTIPKYGNGQGLLDLRERAYKAAWANNYLTLAFFNATDYNPNPTTITRLDVTPGMQFRGDESAPSTNGTVNETPRTRFPLEYQAITSTLDFGNYLQLSNTPSSGNNSDPTENPYGIRLDHFNIVSEICTGGSLNNRANMNSSIVGCGLLYGAARRTDGGSVFSPQPGSEWSVPMYSCAASVRASIRTVTFQYNGTGLAALKVTSATPKTYPSPDDHPLWAVEDMPSTKLGQTQPLWGLLGTNTTTPIPSQLAPNLTTTRQPTLRLPGIVNWAAFADGIDYIPSTQGQNLPGIDFYVKALQNAFTIVRPGAVGYEGYADYSGMTGLVMYHKWQNLSASAAGAAEIVNLVWTDIAANSVVGTKGWGLDDPAARGDQTDWLLRRRAEYYDAEGGEDTVPVTVYRRRVRYLLPYMVPAIVVLVLAVGVLGTWVVLLVLGRTGPAKMRRLLDATSPGRILGGFLWPGKAETLRGTDEWVKTVGTKVVIVGGSSGEAVAVAAREGEEQVVEEEGQAVGEESIQLMSKDKTAPTAW</sequence>
<keyword evidence="1" id="KW-1133">Transmembrane helix</keyword>
<evidence type="ECO:0000313" key="3">
    <source>
        <dbReference type="Proteomes" id="UP001303115"/>
    </source>
</evidence>
<dbReference type="EMBL" id="MU854471">
    <property type="protein sequence ID" value="KAK4034636.1"/>
    <property type="molecule type" value="Genomic_DNA"/>
</dbReference>
<evidence type="ECO:0000256" key="1">
    <source>
        <dbReference type="SAM" id="Phobius"/>
    </source>
</evidence>
<protein>
    <submittedName>
        <fullName evidence="2">Uncharacterized protein</fullName>
    </submittedName>
</protein>
<comment type="caution">
    <text evidence="2">The sequence shown here is derived from an EMBL/GenBank/DDBJ whole genome shotgun (WGS) entry which is preliminary data.</text>
</comment>
<proteinExistence type="predicted"/>
<keyword evidence="1" id="KW-0812">Transmembrane</keyword>
<feature type="transmembrane region" description="Helical" evidence="1">
    <location>
        <begin position="77"/>
        <end position="100"/>
    </location>
</feature>
<reference evidence="3" key="1">
    <citation type="journal article" date="2023" name="Mol. Phylogenet. Evol.">
        <title>Genome-scale phylogeny and comparative genomics of the fungal order Sordariales.</title>
        <authorList>
            <person name="Hensen N."/>
            <person name="Bonometti L."/>
            <person name="Westerberg I."/>
            <person name="Brannstrom I.O."/>
            <person name="Guillou S."/>
            <person name="Cros-Aarteil S."/>
            <person name="Calhoun S."/>
            <person name="Haridas S."/>
            <person name="Kuo A."/>
            <person name="Mondo S."/>
            <person name="Pangilinan J."/>
            <person name="Riley R."/>
            <person name="LaButti K."/>
            <person name="Andreopoulos B."/>
            <person name="Lipzen A."/>
            <person name="Chen C."/>
            <person name="Yan M."/>
            <person name="Daum C."/>
            <person name="Ng V."/>
            <person name="Clum A."/>
            <person name="Steindorff A."/>
            <person name="Ohm R.A."/>
            <person name="Martin F."/>
            <person name="Silar P."/>
            <person name="Natvig D.O."/>
            <person name="Lalanne C."/>
            <person name="Gautier V."/>
            <person name="Ament-Velasquez S.L."/>
            <person name="Kruys A."/>
            <person name="Hutchinson M.I."/>
            <person name="Powell A.J."/>
            <person name="Barry K."/>
            <person name="Miller A.N."/>
            <person name="Grigoriev I.V."/>
            <person name="Debuchy R."/>
            <person name="Gladieux P."/>
            <person name="Hiltunen Thoren M."/>
            <person name="Johannesson H."/>
        </authorList>
    </citation>
    <scope>NUCLEOTIDE SEQUENCE [LARGE SCALE GENOMIC DNA]</scope>
    <source>
        <strain evidence="3">CBS 284.82</strain>
    </source>
</reference>
<evidence type="ECO:0000313" key="2">
    <source>
        <dbReference type="EMBL" id="KAK4034636.1"/>
    </source>
</evidence>